<proteinExistence type="predicted"/>
<keyword evidence="2" id="KW-0472">Membrane</keyword>
<dbReference type="PANTHER" id="PTHR33625">
    <property type="entry name" value="OS08G0179900 PROTEIN"/>
    <property type="match status" value="1"/>
</dbReference>
<evidence type="ECO:0000256" key="2">
    <source>
        <dbReference type="SAM" id="Phobius"/>
    </source>
</evidence>
<keyword evidence="2" id="KW-1133">Transmembrane helix</keyword>
<evidence type="ECO:0000313" key="3">
    <source>
        <dbReference type="EMBL" id="SPC87186.1"/>
    </source>
</evidence>
<protein>
    <submittedName>
        <fullName evidence="3">Uncharacterized protein</fullName>
    </submittedName>
</protein>
<reference evidence="3" key="1">
    <citation type="submission" date="2018-02" db="EMBL/GenBank/DDBJ databases">
        <authorList>
            <person name="Cohen D.B."/>
            <person name="Kent A.D."/>
        </authorList>
    </citation>
    <scope>NUCLEOTIDE SEQUENCE</scope>
</reference>
<name>A0A2N9F8F1_FAGSY</name>
<keyword evidence="2" id="KW-0812">Transmembrane</keyword>
<accession>A0A2N9F8F1</accession>
<feature type="region of interest" description="Disordered" evidence="1">
    <location>
        <begin position="55"/>
        <end position="80"/>
    </location>
</feature>
<gene>
    <name evidence="3" type="ORF">FSB_LOCUS15068</name>
</gene>
<organism evidence="3">
    <name type="scientific">Fagus sylvatica</name>
    <name type="common">Beechnut</name>
    <dbReference type="NCBI Taxonomy" id="28930"/>
    <lineage>
        <taxon>Eukaryota</taxon>
        <taxon>Viridiplantae</taxon>
        <taxon>Streptophyta</taxon>
        <taxon>Embryophyta</taxon>
        <taxon>Tracheophyta</taxon>
        <taxon>Spermatophyta</taxon>
        <taxon>Magnoliopsida</taxon>
        <taxon>eudicotyledons</taxon>
        <taxon>Gunneridae</taxon>
        <taxon>Pentapetalae</taxon>
        <taxon>rosids</taxon>
        <taxon>fabids</taxon>
        <taxon>Fagales</taxon>
        <taxon>Fagaceae</taxon>
        <taxon>Fagus</taxon>
    </lineage>
</organism>
<dbReference type="EMBL" id="OIVN01000902">
    <property type="protein sequence ID" value="SPC87186.1"/>
    <property type="molecule type" value="Genomic_DNA"/>
</dbReference>
<dbReference type="PANTHER" id="PTHR33625:SF2">
    <property type="entry name" value="POST-SET DOMAIN-CONTAINING PROTEIN"/>
    <property type="match status" value="1"/>
</dbReference>
<sequence>MGGGSYTDTGAVPLHVDLHRIHLKASSSNLPSIPTSNSSSASSSNNLNLPVSATFTGPLKTSSSETNCGRLESVDGREEKRASGSLNNLVFGHDPSQVEVQNAIHGLQNFMLGKSSSGSELKWLEQKLDGFDPRLLLSHGYRRFCDAFQLLYTDPTVKRLVVSLVCDKAVWDAVMKNESVLNFRWTPYTVDYGRPQSSDEEPDLAANILRWILDATRTKVIELIEKFLSLVNELFQPPDKKNPTEGNKEQMEEKVRSSLLLSVVIILIVVVARIPIA</sequence>
<dbReference type="AlphaFoldDB" id="A0A2N9F8F1"/>
<feature type="transmembrane region" description="Helical" evidence="2">
    <location>
        <begin position="258"/>
        <end position="276"/>
    </location>
</feature>
<evidence type="ECO:0000256" key="1">
    <source>
        <dbReference type="SAM" id="MobiDB-lite"/>
    </source>
</evidence>